<protein>
    <submittedName>
        <fullName evidence="1">Uncharacterized protein</fullName>
    </submittedName>
</protein>
<evidence type="ECO:0000313" key="2">
    <source>
        <dbReference type="Proteomes" id="UP000002421"/>
    </source>
</evidence>
<evidence type="ECO:0000313" key="1">
    <source>
        <dbReference type="EMBL" id="ABY62848.1"/>
    </source>
</evidence>
<sequence length="90" mass="9611">MSAMAIFVASILVTPVNNNRVNVPIAPATITVQKQVLTDPTNANGKCRKLEAAYHNGNGSSVKRGNKIVSQVTSPDGFYVTETTTFCVEI</sequence>
<keyword evidence="2" id="KW-1185">Reference proteome</keyword>
<accession>B3FJZ0</accession>
<gene>
    <name evidence="1" type="ORF">201phi2-1p014</name>
</gene>
<organism evidence="1 2">
    <name type="scientific">Pseudomonas phage 201phi2-1</name>
    <name type="common">Pseudomonas chlororaphis phage 201phi2-1</name>
    <dbReference type="NCBI Taxonomy" id="198110"/>
    <lineage>
        <taxon>Viruses</taxon>
        <taxon>Duplodnaviria</taxon>
        <taxon>Heunggongvirae</taxon>
        <taxon>Uroviricota</taxon>
        <taxon>Caudoviricetes</taxon>
        <taxon>Chimalliviridae</taxon>
        <taxon>Serwervirus</taxon>
        <taxon>Serwervirus 201phi21</taxon>
    </lineage>
</organism>
<name>B3FJZ0_BP201</name>
<proteinExistence type="predicted"/>
<dbReference type="EMBL" id="EU197055">
    <property type="protein sequence ID" value="ABY62848.1"/>
    <property type="molecule type" value="Genomic_DNA"/>
</dbReference>
<organismHost>
    <name type="scientific">Pseudomonas chlororaphis</name>
    <dbReference type="NCBI Taxonomy" id="587753"/>
</organismHost>
<dbReference type="RefSeq" id="YP_001956740.1">
    <property type="nucleotide sequence ID" value="NC_010821.1"/>
</dbReference>
<reference evidence="1 2" key="1">
    <citation type="journal article" date="2008" name="Virology">
        <title>Characterization of Pseudomonas chlororaphis myovirus 201varphi2-1 via genomic sequencing, mass spectrometry, and electron microscopy.</title>
        <authorList>
            <person name="Thomas J.A."/>
            <person name="Rolando M.R."/>
            <person name="Carroll C.A."/>
            <person name="Shen P.S."/>
            <person name="Belnap D.M."/>
            <person name="Weintraub S.T."/>
            <person name="Serwer P."/>
            <person name="Hardies S.C."/>
        </authorList>
    </citation>
    <scope>NUCLEOTIDE SEQUENCE</scope>
</reference>
<dbReference type="KEGG" id="vg:6372640"/>
<dbReference type="Proteomes" id="UP000002421">
    <property type="component" value="Segment"/>
</dbReference>